<dbReference type="EMBL" id="SOAX01000003">
    <property type="protein sequence ID" value="TDT41752.1"/>
    <property type="molecule type" value="Genomic_DNA"/>
</dbReference>
<dbReference type="RefSeq" id="WP_133736095.1">
    <property type="nucleotide sequence ID" value="NZ_SOAX01000003.1"/>
</dbReference>
<dbReference type="Gene3D" id="2.40.50.230">
    <property type="entry name" value="Gp5 N-terminal domain"/>
    <property type="match status" value="1"/>
</dbReference>
<feature type="domain" description="Gp5/Type VI secretion system Vgr protein OB-fold" evidence="2">
    <location>
        <begin position="336"/>
        <end position="408"/>
    </location>
</feature>
<reference evidence="3 4" key="1">
    <citation type="submission" date="2019-03" db="EMBL/GenBank/DDBJ databases">
        <title>Genomic Encyclopedia of Type Strains, Phase IV (KMG-IV): sequencing the most valuable type-strain genomes for metagenomic binning, comparative biology and taxonomic classification.</title>
        <authorList>
            <person name="Goeker M."/>
        </authorList>
    </citation>
    <scope>NUCLEOTIDE SEQUENCE [LARGE SCALE GENOMIC DNA]</scope>
    <source>
        <strain evidence="3 4">DSM 15505</strain>
    </source>
</reference>
<keyword evidence="4" id="KW-1185">Reference proteome</keyword>
<dbReference type="Pfam" id="PF04717">
    <property type="entry name" value="Phage_base_V"/>
    <property type="match status" value="1"/>
</dbReference>
<dbReference type="InterPro" id="IPR037026">
    <property type="entry name" value="Vgr_OB-fold_dom_sf"/>
</dbReference>
<comment type="caution">
    <text evidence="3">The sequence shown here is derived from an EMBL/GenBank/DDBJ whole genome shotgun (WGS) entry which is preliminary data.</text>
</comment>
<organism evidence="3 4">
    <name type="scientific">Halospina denitrificans</name>
    <dbReference type="NCBI Taxonomy" id="332522"/>
    <lineage>
        <taxon>Bacteria</taxon>
        <taxon>Pseudomonadati</taxon>
        <taxon>Pseudomonadota</taxon>
        <taxon>Gammaproteobacteria</taxon>
        <taxon>Halospina</taxon>
    </lineage>
</organism>
<proteinExistence type="predicted"/>
<name>A0A4R7JTT6_9GAMM</name>
<evidence type="ECO:0000313" key="3">
    <source>
        <dbReference type="EMBL" id="TDT41752.1"/>
    </source>
</evidence>
<protein>
    <submittedName>
        <fullName evidence="3">Uncharacterized protein involved in type VI secretion and phage assembly</fullName>
    </submittedName>
</protein>
<evidence type="ECO:0000256" key="1">
    <source>
        <dbReference type="SAM" id="MobiDB-lite"/>
    </source>
</evidence>
<dbReference type="OrthoDB" id="4070623at2"/>
<sequence>MKQITALPKIRVDGAELPDALQLTDVRVTQRLDAPAQCELTWQLGHMDISSLDSIALAPGAVLSLAIETQPATLFAGEITSVEHGHEPSGGFCLKVRAYDDLVRLQRRQSLNTHVDVTTSELVRTLAGEAGLSVNSRADGPIWPRIVPRFDHDLALVRDYCRRSGLHFTFSDGELQLFPAEHDEGEATELTLGDTLFEARVERNSVQPLDSVRVFGWDPHSGDTRRVLVGANTSAERAFLGTTVESDGEAEALAGAALHHNQAMGNVFWGVADGNAALGPGSRIRARGLAADRGGPYRLTTVVHSIDTTSGYICELSSRPEPIETGEHATVQNLVLGEVCDVEDPEDRGRVQVNLQSYNGAVSSWMLVLQAGAGDDKGLVVLPEVGDRVLVGLPDGDPSRGIVLGGVYRSEGPPRDPQSARSAGEHRPYTLTTRGGQRVQLNDADGSIRLTNAAGSYLALTPEGITMHASGEMTIEAPGQRLTLGSNEIDMEQR</sequence>
<dbReference type="SUPFAM" id="SSF69255">
    <property type="entry name" value="gp5 N-terminal domain-like"/>
    <property type="match status" value="1"/>
</dbReference>
<evidence type="ECO:0000259" key="2">
    <source>
        <dbReference type="Pfam" id="PF04717"/>
    </source>
</evidence>
<dbReference type="SUPFAM" id="SSF69279">
    <property type="entry name" value="Phage tail proteins"/>
    <property type="match status" value="1"/>
</dbReference>
<dbReference type="Proteomes" id="UP000295830">
    <property type="component" value="Unassembled WGS sequence"/>
</dbReference>
<gene>
    <name evidence="3" type="ORF">DES49_1854</name>
</gene>
<feature type="region of interest" description="Disordered" evidence="1">
    <location>
        <begin position="408"/>
        <end position="429"/>
    </location>
</feature>
<accession>A0A4R7JTT6</accession>
<dbReference type="InterPro" id="IPR006531">
    <property type="entry name" value="Gp5/Vgr_OB"/>
</dbReference>
<dbReference type="AlphaFoldDB" id="A0A4R7JTT6"/>
<evidence type="ECO:0000313" key="4">
    <source>
        <dbReference type="Proteomes" id="UP000295830"/>
    </source>
</evidence>